<dbReference type="Pfam" id="PF00588">
    <property type="entry name" value="SpoU_methylase"/>
    <property type="match status" value="1"/>
</dbReference>
<protein>
    <recommendedName>
        <fullName evidence="3">tRNA/rRNA methyltransferase SpoU type domain-containing protein</fullName>
    </recommendedName>
</protein>
<name>A0ABN4D2Q9_9BACT</name>
<dbReference type="SUPFAM" id="SSF75217">
    <property type="entry name" value="alpha/beta knot"/>
    <property type="match status" value="1"/>
</dbReference>
<proteinExistence type="predicted"/>
<dbReference type="InterPro" id="IPR029026">
    <property type="entry name" value="tRNA_m1G_MTases_N"/>
</dbReference>
<dbReference type="PANTHER" id="PTHR46429">
    <property type="entry name" value="23S RRNA (GUANOSINE-2'-O-)-METHYLTRANSFERASE RLMB"/>
    <property type="match status" value="1"/>
</dbReference>
<dbReference type="InterPro" id="IPR004441">
    <property type="entry name" value="rRNA_MeTrfase_TrmH"/>
</dbReference>
<evidence type="ECO:0000313" key="4">
    <source>
        <dbReference type="EMBL" id="AHW61849.1"/>
    </source>
</evidence>
<reference evidence="4 5" key="1">
    <citation type="submission" date="2014-03" db="EMBL/GenBank/DDBJ databases">
        <title>Complete genome sequence of a deeply braunched marine Bacteroidia bacterium Draconibacterium orientale type strain FH5T.</title>
        <authorList>
            <person name="Li X."/>
            <person name="Wang X."/>
            <person name="Xie Z."/>
            <person name="Du Z."/>
            <person name="Chen G."/>
        </authorList>
    </citation>
    <scope>NUCLEOTIDE SEQUENCE [LARGE SCALE GENOMIC DNA]</scope>
    <source>
        <strain evidence="4 5">FH5</strain>
    </source>
</reference>
<dbReference type="Proteomes" id="UP000023772">
    <property type="component" value="Chromosome"/>
</dbReference>
<dbReference type="InterPro" id="IPR001537">
    <property type="entry name" value="SpoU_MeTrfase"/>
</dbReference>
<dbReference type="Gene3D" id="3.40.1280.10">
    <property type="match status" value="1"/>
</dbReference>
<gene>
    <name evidence="4" type="ORF">FH5T_09515</name>
</gene>
<dbReference type="PANTHER" id="PTHR46429:SF1">
    <property type="entry name" value="23S RRNA (GUANOSINE-2'-O-)-METHYLTRANSFERASE RLMB"/>
    <property type="match status" value="1"/>
</dbReference>
<evidence type="ECO:0000313" key="5">
    <source>
        <dbReference type="Proteomes" id="UP000023772"/>
    </source>
</evidence>
<feature type="domain" description="tRNA/rRNA methyltransferase SpoU type" evidence="3">
    <location>
        <begin position="43"/>
        <end position="181"/>
    </location>
</feature>
<sequence>MYKNSILNLLTVTKKSRFIIMNTNSVKFFNAKNDEKYPESSAIIIAAWHLSNSENIGKIIRLAHNLGAQEVLFVRESENHRESKIKKTAGFSYDQMKWRFISENDFIELLGTGFQLTIVETCDGATNIYREKLPPKTILLAGSESHGLPENIINRADKSVYIPMPGGCKSLNISNALSVAAFEWYRQQTCT</sequence>
<accession>A0ABN4D2Q9</accession>
<dbReference type="InterPro" id="IPR029028">
    <property type="entry name" value="Alpha/beta_knot_MTases"/>
</dbReference>
<organism evidence="4 5">
    <name type="scientific">Draconibacterium orientale</name>
    <dbReference type="NCBI Taxonomy" id="1168034"/>
    <lineage>
        <taxon>Bacteria</taxon>
        <taxon>Pseudomonadati</taxon>
        <taxon>Bacteroidota</taxon>
        <taxon>Bacteroidia</taxon>
        <taxon>Marinilabiliales</taxon>
        <taxon>Prolixibacteraceae</taxon>
        <taxon>Draconibacterium</taxon>
    </lineage>
</organism>
<keyword evidence="2" id="KW-0808">Transferase</keyword>
<evidence type="ECO:0000259" key="3">
    <source>
        <dbReference type="Pfam" id="PF00588"/>
    </source>
</evidence>
<evidence type="ECO:0000256" key="1">
    <source>
        <dbReference type="ARBA" id="ARBA00022603"/>
    </source>
</evidence>
<keyword evidence="1" id="KW-0489">Methyltransferase</keyword>
<keyword evidence="5" id="KW-1185">Reference proteome</keyword>
<dbReference type="EMBL" id="CP007451">
    <property type="protein sequence ID" value="AHW61849.1"/>
    <property type="molecule type" value="Genomic_DNA"/>
</dbReference>
<evidence type="ECO:0000256" key="2">
    <source>
        <dbReference type="ARBA" id="ARBA00022679"/>
    </source>
</evidence>